<dbReference type="Pfam" id="PF05577">
    <property type="entry name" value="Peptidase_S28"/>
    <property type="match status" value="2"/>
</dbReference>
<accession>A0A9W9ZJ74</accession>
<keyword evidence="5" id="KW-0325">Glycoprotein</keyword>
<evidence type="ECO:0000313" key="7">
    <source>
        <dbReference type="Proteomes" id="UP001163046"/>
    </source>
</evidence>
<evidence type="ECO:0000256" key="5">
    <source>
        <dbReference type="ARBA" id="ARBA00023180"/>
    </source>
</evidence>
<gene>
    <name evidence="6" type="primary">DPP7_13</name>
    <name evidence="6" type="ORF">OS493_039648</name>
</gene>
<name>A0A9W9ZJ74_9CNID</name>
<dbReference type="InterPro" id="IPR008758">
    <property type="entry name" value="Peptidase_S28"/>
</dbReference>
<dbReference type="OrthoDB" id="2130629at2759"/>
<dbReference type="EMBL" id="MU826094">
    <property type="protein sequence ID" value="KAJ7381683.1"/>
    <property type="molecule type" value="Genomic_DNA"/>
</dbReference>
<organism evidence="6 7">
    <name type="scientific">Desmophyllum pertusum</name>
    <dbReference type="NCBI Taxonomy" id="174260"/>
    <lineage>
        <taxon>Eukaryota</taxon>
        <taxon>Metazoa</taxon>
        <taxon>Cnidaria</taxon>
        <taxon>Anthozoa</taxon>
        <taxon>Hexacorallia</taxon>
        <taxon>Scleractinia</taxon>
        <taxon>Caryophylliina</taxon>
        <taxon>Caryophylliidae</taxon>
        <taxon>Desmophyllum</taxon>
    </lineage>
</organism>
<comment type="similarity">
    <text evidence="1">Belongs to the peptidase S28 family.</text>
</comment>
<keyword evidence="4" id="KW-0378">Hydrolase</keyword>
<dbReference type="SUPFAM" id="SSF53474">
    <property type="entry name" value="alpha/beta-Hydrolases"/>
    <property type="match status" value="1"/>
</dbReference>
<protein>
    <submittedName>
        <fullName evidence="6">Dipeptidyl peptidase 2</fullName>
    </submittedName>
</protein>
<evidence type="ECO:0000313" key="6">
    <source>
        <dbReference type="EMBL" id="KAJ7381683.1"/>
    </source>
</evidence>
<keyword evidence="7" id="KW-1185">Reference proteome</keyword>
<comment type="caution">
    <text evidence="6">The sequence shown here is derived from an EMBL/GenBank/DDBJ whole genome shotgun (WGS) entry which is preliminary data.</text>
</comment>
<dbReference type="GO" id="GO:0008239">
    <property type="term" value="F:dipeptidyl-peptidase activity"/>
    <property type="evidence" value="ECO:0007669"/>
    <property type="project" value="TreeGrafter"/>
</dbReference>
<dbReference type="InterPro" id="IPR029058">
    <property type="entry name" value="AB_hydrolase_fold"/>
</dbReference>
<evidence type="ECO:0000256" key="4">
    <source>
        <dbReference type="ARBA" id="ARBA00022801"/>
    </source>
</evidence>
<dbReference type="Proteomes" id="UP001163046">
    <property type="component" value="Unassembled WGS sequence"/>
</dbReference>
<proteinExistence type="inferred from homology"/>
<dbReference type="Gene3D" id="3.40.50.1820">
    <property type="entry name" value="alpha/beta hydrolase"/>
    <property type="match status" value="2"/>
</dbReference>
<evidence type="ECO:0000256" key="3">
    <source>
        <dbReference type="ARBA" id="ARBA00022729"/>
    </source>
</evidence>
<dbReference type="PANTHER" id="PTHR11010:SF107">
    <property type="entry name" value="DIPEPTIDYL PEPTIDASE 2"/>
    <property type="match status" value="1"/>
</dbReference>
<evidence type="ECO:0000256" key="2">
    <source>
        <dbReference type="ARBA" id="ARBA00022670"/>
    </source>
</evidence>
<dbReference type="GO" id="GO:0070008">
    <property type="term" value="F:serine-type exopeptidase activity"/>
    <property type="evidence" value="ECO:0007669"/>
    <property type="project" value="InterPro"/>
</dbReference>
<dbReference type="GO" id="GO:0006508">
    <property type="term" value="P:proteolysis"/>
    <property type="evidence" value="ECO:0007669"/>
    <property type="project" value="UniProtKB-KW"/>
</dbReference>
<dbReference type="AlphaFoldDB" id="A0A9W9ZJ74"/>
<reference evidence="6" key="1">
    <citation type="submission" date="2023-01" db="EMBL/GenBank/DDBJ databases">
        <title>Genome assembly of the deep-sea coral Lophelia pertusa.</title>
        <authorList>
            <person name="Herrera S."/>
            <person name="Cordes E."/>
        </authorList>
    </citation>
    <scope>NUCLEOTIDE SEQUENCE</scope>
    <source>
        <strain evidence="6">USNM1676648</strain>
        <tissue evidence="6">Polyp</tissue>
    </source>
</reference>
<keyword evidence="3" id="KW-0732">Signal</keyword>
<keyword evidence="2" id="KW-0645">Protease</keyword>
<sequence>MENGPIFFYTGNEGPITSFWDNSGFVFEAAEKFNALVIFGEHWSKPWQTMLFLVIELKIQFKATQSKVVAFGGSYGGILTAYMRFKYPNVIDAALAASAPIYMLTFKGSQREFFFSGSNRGDVTYQFKVIEG</sequence>
<evidence type="ECO:0000256" key="1">
    <source>
        <dbReference type="ARBA" id="ARBA00011079"/>
    </source>
</evidence>
<dbReference type="PANTHER" id="PTHR11010">
    <property type="entry name" value="PROTEASE S28 PRO-X CARBOXYPEPTIDASE-RELATED"/>
    <property type="match status" value="1"/>
</dbReference>